<dbReference type="InterPro" id="IPR010982">
    <property type="entry name" value="Lambda_DNA-bd_dom_sf"/>
</dbReference>
<dbReference type="InterPro" id="IPR001387">
    <property type="entry name" value="Cro/C1-type_HTH"/>
</dbReference>
<organism evidence="2 3">
    <name type="scientific">Methylobacterium planeticum</name>
    <dbReference type="NCBI Taxonomy" id="2615211"/>
    <lineage>
        <taxon>Bacteria</taxon>
        <taxon>Pseudomonadati</taxon>
        <taxon>Pseudomonadota</taxon>
        <taxon>Alphaproteobacteria</taxon>
        <taxon>Hyphomicrobiales</taxon>
        <taxon>Methylobacteriaceae</taxon>
        <taxon>Methylobacterium</taxon>
    </lineage>
</organism>
<comment type="caution">
    <text evidence="2">The sequence shown here is derived from an EMBL/GenBank/DDBJ whole genome shotgun (WGS) entry which is preliminary data.</text>
</comment>
<feature type="region of interest" description="Disordered" evidence="1">
    <location>
        <begin position="1"/>
        <end position="26"/>
    </location>
</feature>
<feature type="compositionally biased region" description="Polar residues" evidence="1">
    <location>
        <begin position="7"/>
        <end position="18"/>
    </location>
</feature>
<keyword evidence="3" id="KW-1185">Reference proteome</keyword>
<proteinExistence type="predicted"/>
<sequence length="158" mass="17228">MKRTKTQETTPSDSTSLVSAERAQKPREEFADVLRSKMRERNLTAADLSRAIQAEIPAFSPGNISHYLAGRSLPRNHVLKVLSQMLEVDLQDYALLDRKPLRVASRAAEGTEKGEVPKLAALAALAVSDAGDGQALVQINQTVPWPIALQILQIFKGG</sequence>
<reference evidence="2 3" key="1">
    <citation type="submission" date="2019-09" db="EMBL/GenBank/DDBJ databases">
        <title>YIM 132548 draft genome.</title>
        <authorList>
            <person name="Jiang L."/>
        </authorList>
    </citation>
    <scope>NUCLEOTIDE SEQUENCE [LARGE SCALE GENOMIC DNA]</scope>
    <source>
        <strain evidence="2 3">YIM 132548</strain>
    </source>
</reference>
<gene>
    <name evidence="2" type="ORF">F6X51_24985</name>
</gene>
<dbReference type="GO" id="GO:0003677">
    <property type="term" value="F:DNA binding"/>
    <property type="evidence" value="ECO:0007669"/>
    <property type="project" value="InterPro"/>
</dbReference>
<protein>
    <submittedName>
        <fullName evidence="2">Uncharacterized protein</fullName>
    </submittedName>
</protein>
<name>A0A6N6MGZ5_9HYPH</name>
<evidence type="ECO:0000313" key="2">
    <source>
        <dbReference type="EMBL" id="KAB1069568.1"/>
    </source>
</evidence>
<dbReference type="RefSeq" id="WP_150966582.1">
    <property type="nucleotide sequence ID" value="NZ_VZZJ01000037.1"/>
</dbReference>
<dbReference type="AlphaFoldDB" id="A0A6N6MGZ5"/>
<dbReference type="Gene3D" id="1.10.260.40">
    <property type="entry name" value="lambda repressor-like DNA-binding domains"/>
    <property type="match status" value="1"/>
</dbReference>
<dbReference type="EMBL" id="VZZJ01000037">
    <property type="protein sequence ID" value="KAB1069568.1"/>
    <property type="molecule type" value="Genomic_DNA"/>
</dbReference>
<evidence type="ECO:0000313" key="3">
    <source>
        <dbReference type="Proteomes" id="UP000441523"/>
    </source>
</evidence>
<dbReference type="CDD" id="cd00093">
    <property type="entry name" value="HTH_XRE"/>
    <property type="match status" value="1"/>
</dbReference>
<dbReference type="SUPFAM" id="SSF47413">
    <property type="entry name" value="lambda repressor-like DNA-binding domains"/>
    <property type="match status" value="1"/>
</dbReference>
<evidence type="ECO:0000256" key="1">
    <source>
        <dbReference type="SAM" id="MobiDB-lite"/>
    </source>
</evidence>
<accession>A0A6N6MGZ5</accession>
<dbReference type="Proteomes" id="UP000441523">
    <property type="component" value="Unassembled WGS sequence"/>
</dbReference>